<evidence type="ECO:0000313" key="2">
    <source>
        <dbReference type="EMBL" id="PAV67959.1"/>
    </source>
</evidence>
<gene>
    <name evidence="2" type="ORF">WR25_08703</name>
</gene>
<keyword evidence="3" id="KW-1185">Reference proteome</keyword>
<name>A0A2A2K2C2_9BILA</name>
<evidence type="ECO:0000256" key="1">
    <source>
        <dbReference type="SAM" id="MobiDB-lite"/>
    </source>
</evidence>
<protein>
    <submittedName>
        <fullName evidence="2">Uncharacterized protein</fullName>
    </submittedName>
</protein>
<reference evidence="2 3" key="1">
    <citation type="journal article" date="2017" name="Curr. Biol.">
        <title>Genome architecture and evolution of a unichromosomal asexual nematode.</title>
        <authorList>
            <person name="Fradin H."/>
            <person name="Zegar C."/>
            <person name="Gutwein M."/>
            <person name="Lucas J."/>
            <person name="Kovtun M."/>
            <person name="Corcoran D."/>
            <person name="Baugh L.R."/>
            <person name="Kiontke K."/>
            <person name="Gunsalus K."/>
            <person name="Fitch D.H."/>
            <person name="Piano F."/>
        </authorList>
    </citation>
    <scope>NUCLEOTIDE SEQUENCE [LARGE SCALE GENOMIC DNA]</scope>
    <source>
        <strain evidence="2">PF1309</strain>
    </source>
</reference>
<proteinExistence type="predicted"/>
<sequence length="246" mass="27542">MRQARGVRPSASGPQRHMRGDLPQQLRDRFNVVARRDSDRRSVAAVFQRDDGIAGFGKAGGIDRVHRSHPCCREPLPGDLLDKLVDRLFLPVDQRDPPLFAEQFEEGIDSHRLRRILLIDEKALAQPPPRAGERPAGQSMVQLGELPLPQRGSWTRLRRGDIGQDLLGPGHQRGQEFFLPDGQLVGLASPFEMVQHDDGLAAEREADPEPGMQQRPTRHSAKRPVSCAFNDFPTGQWPIRASTRRA</sequence>
<feature type="region of interest" description="Disordered" evidence="1">
    <location>
        <begin position="1"/>
        <end position="25"/>
    </location>
</feature>
<evidence type="ECO:0000313" key="3">
    <source>
        <dbReference type="Proteomes" id="UP000218231"/>
    </source>
</evidence>
<comment type="caution">
    <text evidence="2">The sequence shown here is derived from an EMBL/GenBank/DDBJ whole genome shotgun (WGS) entry which is preliminary data.</text>
</comment>
<dbReference type="Proteomes" id="UP000218231">
    <property type="component" value="Unassembled WGS sequence"/>
</dbReference>
<organism evidence="2 3">
    <name type="scientific">Diploscapter pachys</name>
    <dbReference type="NCBI Taxonomy" id="2018661"/>
    <lineage>
        <taxon>Eukaryota</taxon>
        <taxon>Metazoa</taxon>
        <taxon>Ecdysozoa</taxon>
        <taxon>Nematoda</taxon>
        <taxon>Chromadorea</taxon>
        <taxon>Rhabditida</taxon>
        <taxon>Rhabditina</taxon>
        <taxon>Rhabditomorpha</taxon>
        <taxon>Rhabditoidea</taxon>
        <taxon>Rhabditidae</taxon>
        <taxon>Diploscapter</taxon>
    </lineage>
</organism>
<feature type="region of interest" description="Disordered" evidence="1">
    <location>
        <begin position="201"/>
        <end position="246"/>
    </location>
</feature>
<dbReference type="AlphaFoldDB" id="A0A2A2K2C2"/>
<accession>A0A2A2K2C2</accession>
<dbReference type="EMBL" id="LIAE01009859">
    <property type="protein sequence ID" value="PAV67959.1"/>
    <property type="molecule type" value="Genomic_DNA"/>
</dbReference>